<reference evidence="3" key="4">
    <citation type="submission" date="2023-07" db="EMBL/GenBank/DDBJ databases">
        <title>Complete genome sequence of Bacillus cereus SRCM126073 isolated from soil.</title>
        <authorList>
            <person name="Yang H.-G."/>
            <person name="Ryu M.-S."/>
            <person name="Ha G.-S."/>
            <person name="Yang H.-J."/>
            <person name="Jeong D.-Y."/>
        </authorList>
    </citation>
    <scope>NUCLEOTIDE SEQUENCE</scope>
    <source>
        <strain evidence="3">SRCM126073</strain>
    </source>
</reference>
<dbReference type="GeneID" id="99618319"/>
<dbReference type="EMBL" id="NULI01000077">
    <property type="protein sequence ID" value="PGS78579.1"/>
    <property type="molecule type" value="Genomic_DNA"/>
</dbReference>
<dbReference type="EMBL" id="NVMX01000032">
    <property type="protein sequence ID" value="PDZ96726.1"/>
    <property type="molecule type" value="Genomic_DNA"/>
</dbReference>
<dbReference type="SMR" id="A0A0J6MMK8"/>
<dbReference type="EMBL" id="VDDR01000004">
    <property type="protein sequence ID" value="TNC00185.1"/>
    <property type="molecule type" value="Genomic_DNA"/>
</dbReference>
<evidence type="ECO:0000313" key="3">
    <source>
        <dbReference type="EMBL" id="MDN4873341.1"/>
    </source>
</evidence>
<evidence type="ECO:0000313" key="2">
    <source>
        <dbReference type="EMBL" id="MBY0039577.1"/>
    </source>
</evidence>
<keyword evidence="1" id="KW-0175">Coiled coil</keyword>
<proteinExistence type="predicted"/>
<evidence type="ECO:0000313" key="7">
    <source>
        <dbReference type="EMBL" id="TNC00185.1"/>
    </source>
</evidence>
<dbReference type="Proteomes" id="UP000309400">
    <property type="component" value="Unassembled WGS sequence"/>
</dbReference>
<feature type="coiled-coil region" evidence="1">
    <location>
        <begin position="27"/>
        <end position="84"/>
    </location>
</feature>
<dbReference type="Proteomes" id="UP000225872">
    <property type="component" value="Unassembled WGS sequence"/>
</dbReference>
<evidence type="ECO:0000313" key="6">
    <source>
        <dbReference type="EMBL" id="PGS96944.1"/>
    </source>
</evidence>
<comment type="caution">
    <text evidence="6">The sequence shown here is derived from an EMBL/GenBank/DDBJ whole genome shotgun (WGS) entry which is preliminary data.</text>
</comment>
<protein>
    <submittedName>
        <fullName evidence="6">Uncharacterized protein</fullName>
    </submittedName>
</protein>
<name>A0A0J6MMK8_BACCE</name>
<dbReference type="Proteomes" id="UP001197806">
    <property type="component" value="Unassembled WGS sequence"/>
</dbReference>
<dbReference type="EMBL" id="JACLPZ010000039">
    <property type="protein sequence ID" value="MBY0039577.1"/>
    <property type="molecule type" value="Genomic_DNA"/>
</dbReference>
<evidence type="ECO:0000256" key="1">
    <source>
        <dbReference type="SAM" id="Coils"/>
    </source>
</evidence>
<evidence type="ECO:0000313" key="8">
    <source>
        <dbReference type="Proteomes" id="UP000219922"/>
    </source>
</evidence>
<reference evidence="7 11" key="2">
    <citation type="submission" date="2019-06" db="EMBL/GenBank/DDBJ databases">
        <title>Biocontrol Bacillus strains from Vietnam.</title>
        <authorList>
            <person name="Borriss R."/>
            <person name="Lasch P."/>
            <person name="Thanh Tam L.T."/>
        </authorList>
    </citation>
    <scope>NUCLEOTIDE SEQUENCE [LARGE SCALE GENOMIC DNA]</scope>
    <source>
        <strain evidence="7 11">A8</strain>
    </source>
</reference>
<dbReference type="EMBL" id="JAUIQW010000001">
    <property type="protein sequence ID" value="MDN4873341.1"/>
    <property type="molecule type" value="Genomic_DNA"/>
</dbReference>
<dbReference type="EMBL" id="NULO01000079">
    <property type="protein sequence ID" value="PGS96944.1"/>
    <property type="molecule type" value="Genomic_DNA"/>
</dbReference>
<dbReference type="RefSeq" id="WP_000363098.1">
    <property type="nucleotide sequence ID" value="NZ_AP022981.1"/>
</dbReference>
<reference evidence="2" key="3">
    <citation type="submission" date="2020-08" db="EMBL/GenBank/DDBJ databases">
        <title>Fungal Genomes of the International Space Station.</title>
        <authorList>
            <person name="Seuylemezian A."/>
            <person name="Singh N.K."/>
            <person name="Wood J."/>
            <person name="Venkateswaran K."/>
        </authorList>
    </citation>
    <scope>NUCLEOTIDE SEQUENCE</scope>
    <source>
        <strain evidence="2">I2-B2</strain>
    </source>
</reference>
<reference evidence="8 9" key="1">
    <citation type="submission" date="2017-09" db="EMBL/GenBank/DDBJ databases">
        <title>Large-scale bioinformatics analysis of Bacillus genomes uncovers conserved roles of natural products in bacterial physiology.</title>
        <authorList>
            <consortium name="Agbiome Team Llc"/>
            <person name="Bleich R.M."/>
            <person name="Grubbs K.J."/>
            <person name="Santa Maria K.C."/>
            <person name="Allen S.E."/>
            <person name="Farag S."/>
            <person name="Shank E.A."/>
            <person name="Bowers A."/>
        </authorList>
    </citation>
    <scope>NUCLEOTIDE SEQUENCE [LARGE SCALE GENOMIC DNA]</scope>
    <source>
        <strain evidence="6 10">AFS041432</strain>
        <strain evidence="5 9">AFS041711</strain>
        <strain evidence="4 8">AFS092789</strain>
    </source>
</reference>
<dbReference type="Proteomes" id="UP001175137">
    <property type="component" value="Unassembled WGS sequence"/>
</dbReference>
<evidence type="ECO:0000313" key="11">
    <source>
        <dbReference type="Proteomes" id="UP000309400"/>
    </source>
</evidence>
<organism evidence="6 10">
    <name type="scientific">Bacillus cereus</name>
    <dbReference type="NCBI Taxonomy" id="1396"/>
    <lineage>
        <taxon>Bacteria</taxon>
        <taxon>Bacillati</taxon>
        <taxon>Bacillota</taxon>
        <taxon>Bacilli</taxon>
        <taxon>Bacillales</taxon>
        <taxon>Bacillaceae</taxon>
        <taxon>Bacillus</taxon>
        <taxon>Bacillus cereus group</taxon>
    </lineage>
</organism>
<sequence length="86" mass="9675">MDLHTIMSRVHSTFPASGGREQIINVVVQLEKAAASLTGDIRRLESSIDSTLQGKTREAFIDRIRQLEKKRQKIEEKISVLKGTVN</sequence>
<dbReference type="Proteomes" id="UP000224203">
    <property type="component" value="Unassembled WGS sequence"/>
</dbReference>
<accession>A0A0J6MMK8</accession>
<dbReference type="AlphaFoldDB" id="A0A0J6MMK8"/>
<evidence type="ECO:0000313" key="5">
    <source>
        <dbReference type="EMBL" id="PGS78579.1"/>
    </source>
</evidence>
<dbReference type="Proteomes" id="UP000219922">
    <property type="component" value="Unassembled WGS sequence"/>
</dbReference>
<evidence type="ECO:0000313" key="9">
    <source>
        <dbReference type="Proteomes" id="UP000224203"/>
    </source>
</evidence>
<gene>
    <name evidence="5" type="ORF">COC69_14935</name>
    <name evidence="6" type="ORF">COD09_21250</name>
    <name evidence="4" type="ORF">CON36_21495</name>
    <name evidence="7" type="ORF">FHG65_11650</name>
    <name evidence="2" type="ORF">H7U08_24020</name>
    <name evidence="3" type="ORF">QYM23_10775</name>
</gene>
<evidence type="ECO:0000313" key="4">
    <source>
        <dbReference type="EMBL" id="PDZ96726.1"/>
    </source>
</evidence>
<evidence type="ECO:0000313" key="10">
    <source>
        <dbReference type="Proteomes" id="UP000225872"/>
    </source>
</evidence>